<accession>A0A9P6XTA4</accession>
<name>A0A9P6XTA4_9FUNG</name>
<sequence>MCGTGRAGPATGCPGAYGRARGHGHRRAQASMHGTGRPGRCAPGVCLGRQLPAGPLRRRAGRIRHVAGSRGGGA</sequence>
<proteinExistence type="predicted"/>
<organism evidence="2 3">
    <name type="scientific">Rhizopus delemar</name>
    <dbReference type="NCBI Taxonomy" id="936053"/>
    <lineage>
        <taxon>Eukaryota</taxon>
        <taxon>Fungi</taxon>
        <taxon>Fungi incertae sedis</taxon>
        <taxon>Mucoromycota</taxon>
        <taxon>Mucoromycotina</taxon>
        <taxon>Mucoromycetes</taxon>
        <taxon>Mucorales</taxon>
        <taxon>Mucorineae</taxon>
        <taxon>Rhizopodaceae</taxon>
        <taxon>Rhizopus</taxon>
    </lineage>
</organism>
<dbReference type="EMBL" id="JAANIU010010175">
    <property type="protein sequence ID" value="KAG1532095.1"/>
    <property type="molecule type" value="Genomic_DNA"/>
</dbReference>
<feature type="region of interest" description="Disordered" evidence="1">
    <location>
        <begin position="1"/>
        <end position="42"/>
    </location>
</feature>
<evidence type="ECO:0000256" key="1">
    <source>
        <dbReference type="SAM" id="MobiDB-lite"/>
    </source>
</evidence>
<reference evidence="2 3" key="1">
    <citation type="journal article" date="2020" name="Microb. Genom.">
        <title>Genetic diversity of clinical and environmental Mucorales isolates obtained from an investigation of mucormycosis cases among solid organ transplant recipients.</title>
        <authorList>
            <person name="Nguyen M.H."/>
            <person name="Kaul D."/>
            <person name="Muto C."/>
            <person name="Cheng S.J."/>
            <person name="Richter R.A."/>
            <person name="Bruno V.M."/>
            <person name="Liu G."/>
            <person name="Beyhan S."/>
            <person name="Sundermann A.J."/>
            <person name="Mounaud S."/>
            <person name="Pasculle A.W."/>
            <person name="Nierman W.C."/>
            <person name="Driscoll E."/>
            <person name="Cumbie R."/>
            <person name="Clancy C.J."/>
            <person name="Dupont C.L."/>
        </authorList>
    </citation>
    <scope>NUCLEOTIDE SEQUENCE [LARGE SCALE GENOMIC DNA]</scope>
    <source>
        <strain evidence="2 3">GL24</strain>
    </source>
</reference>
<comment type="caution">
    <text evidence="2">The sequence shown here is derived from an EMBL/GenBank/DDBJ whole genome shotgun (WGS) entry which is preliminary data.</text>
</comment>
<keyword evidence="3" id="KW-1185">Reference proteome</keyword>
<protein>
    <submittedName>
        <fullName evidence="2">Uncharacterized protein</fullName>
    </submittedName>
</protein>
<dbReference type="Proteomes" id="UP000740926">
    <property type="component" value="Unassembled WGS sequence"/>
</dbReference>
<gene>
    <name evidence="2" type="ORF">G6F50_016352</name>
</gene>
<evidence type="ECO:0000313" key="3">
    <source>
        <dbReference type="Proteomes" id="UP000740926"/>
    </source>
</evidence>
<evidence type="ECO:0000313" key="2">
    <source>
        <dbReference type="EMBL" id="KAG1532095.1"/>
    </source>
</evidence>
<dbReference type="AlphaFoldDB" id="A0A9P6XTA4"/>